<keyword evidence="9 12" id="KW-0408">Iron</keyword>
<dbReference type="InterPro" id="IPR014710">
    <property type="entry name" value="RmlC-like_jellyroll"/>
</dbReference>
<dbReference type="SUPFAM" id="SSF51182">
    <property type="entry name" value="RmlC-like cupins"/>
    <property type="match status" value="1"/>
</dbReference>
<reference evidence="16" key="1">
    <citation type="journal article" date="2013" name="Genome Announc.">
        <title>Draft genome sequence of the grapevine dieback fungus Eutypa lata UCR-EL1.</title>
        <authorList>
            <person name="Blanco-Ulate B."/>
            <person name="Rolshausen P.E."/>
            <person name="Cantu D."/>
        </authorList>
    </citation>
    <scope>NUCLEOTIDE SEQUENCE [LARGE SCALE GENOMIC DNA]</scope>
    <source>
        <strain evidence="16">UCR-EL1</strain>
    </source>
</reference>
<keyword evidence="8" id="KW-0560">Oxidoreductase</keyword>
<keyword evidence="6" id="KW-0828">Tyrosine catabolism</keyword>
<feature type="binding site" evidence="12">
    <location>
        <position position="339"/>
    </location>
    <ligand>
        <name>Fe cation</name>
        <dbReference type="ChEBI" id="CHEBI:24875"/>
    </ligand>
</feature>
<accession>M7SKS7</accession>
<evidence type="ECO:0000256" key="4">
    <source>
        <dbReference type="ARBA" id="ARBA00013127"/>
    </source>
</evidence>
<evidence type="ECO:0000256" key="7">
    <source>
        <dbReference type="ARBA" id="ARBA00022964"/>
    </source>
</evidence>
<evidence type="ECO:0000256" key="5">
    <source>
        <dbReference type="ARBA" id="ARBA00022723"/>
    </source>
</evidence>
<feature type="binding site" evidence="12">
    <location>
        <position position="333"/>
    </location>
    <ligand>
        <name>Fe cation</name>
        <dbReference type="ChEBI" id="CHEBI:24875"/>
    </ligand>
</feature>
<dbReference type="KEGG" id="ela:UCREL1_8075"/>
<dbReference type="OMA" id="PGTIPHG"/>
<dbReference type="InterPro" id="IPR046452">
    <property type="entry name" value="HgmA_N"/>
</dbReference>
<evidence type="ECO:0000256" key="8">
    <source>
        <dbReference type="ARBA" id="ARBA00023002"/>
    </source>
</evidence>
<dbReference type="HOGENOM" id="CLU_027174_0_0_1"/>
<evidence type="ECO:0000256" key="10">
    <source>
        <dbReference type="ARBA" id="ARBA00023232"/>
    </source>
</evidence>
<dbReference type="GO" id="GO:0004411">
    <property type="term" value="F:homogentisate 1,2-dioxygenase activity"/>
    <property type="evidence" value="ECO:0007669"/>
    <property type="project" value="UniProtKB-EC"/>
</dbReference>
<organism evidence="15 16">
    <name type="scientific">Eutypa lata (strain UCR-EL1)</name>
    <name type="common">Grapevine dieback disease fungus</name>
    <name type="synonym">Eutypa armeniacae</name>
    <dbReference type="NCBI Taxonomy" id="1287681"/>
    <lineage>
        <taxon>Eukaryota</taxon>
        <taxon>Fungi</taxon>
        <taxon>Dikarya</taxon>
        <taxon>Ascomycota</taxon>
        <taxon>Pezizomycotina</taxon>
        <taxon>Sordariomycetes</taxon>
        <taxon>Xylariomycetidae</taxon>
        <taxon>Xylariales</taxon>
        <taxon>Diatrypaceae</taxon>
        <taxon>Eutypa</taxon>
    </lineage>
</organism>
<evidence type="ECO:0000256" key="9">
    <source>
        <dbReference type="ARBA" id="ARBA00023004"/>
    </source>
</evidence>
<comment type="pathway">
    <text evidence="2">Amino-acid degradation; L-phenylalanine degradation; acetoacetate and fumarate from L-phenylalanine: step 4/6.</text>
</comment>
<keyword evidence="10" id="KW-0585">Phenylalanine catabolism</keyword>
<dbReference type="UniPathway" id="UPA00139">
    <property type="reaction ID" value="UER00339"/>
</dbReference>
<feature type="active site" description="Proton acceptor" evidence="11">
    <location>
        <position position="290"/>
    </location>
</feature>
<evidence type="ECO:0000256" key="12">
    <source>
        <dbReference type="PIRSR" id="PIRSR605708-2"/>
    </source>
</evidence>
<feature type="binding site" evidence="12">
    <location>
        <position position="348"/>
    </location>
    <ligand>
        <name>homogentisate</name>
        <dbReference type="ChEBI" id="CHEBI:16169"/>
    </ligand>
</feature>
<dbReference type="Proteomes" id="UP000012174">
    <property type="component" value="Unassembled WGS sequence"/>
</dbReference>
<dbReference type="GO" id="GO:0005737">
    <property type="term" value="C:cytoplasm"/>
    <property type="evidence" value="ECO:0007669"/>
    <property type="project" value="TreeGrafter"/>
</dbReference>
<dbReference type="Pfam" id="PF04209">
    <property type="entry name" value="HgmA_C"/>
    <property type="match status" value="1"/>
</dbReference>
<evidence type="ECO:0000259" key="14">
    <source>
        <dbReference type="Pfam" id="PF20510"/>
    </source>
</evidence>
<dbReference type="Pfam" id="PF20510">
    <property type="entry name" value="HgmA_N"/>
    <property type="match status" value="1"/>
</dbReference>
<comment type="cofactor">
    <cofactor evidence="1 12">
        <name>Fe cation</name>
        <dbReference type="ChEBI" id="CHEBI:24875"/>
    </cofactor>
</comment>
<dbReference type="GO" id="GO:0046872">
    <property type="term" value="F:metal ion binding"/>
    <property type="evidence" value="ECO:0007669"/>
    <property type="project" value="UniProtKB-KW"/>
</dbReference>
<evidence type="ECO:0000313" key="16">
    <source>
        <dbReference type="Proteomes" id="UP000012174"/>
    </source>
</evidence>
<evidence type="ECO:0000256" key="11">
    <source>
        <dbReference type="PIRSR" id="PIRSR605708-1"/>
    </source>
</evidence>
<dbReference type="CDD" id="cd07000">
    <property type="entry name" value="cupin_HGO_N"/>
    <property type="match status" value="1"/>
</dbReference>
<feature type="domain" description="Homogentisate 1,2-dioxygenase N-terminal" evidence="14">
    <location>
        <begin position="102"/>
        <end position="277"/>
    </location>
</feature>
<dbReference type="eggNOG" id="KOG1417">
    <property type="taxonomic scope" value="Eukaryota"/>
</dbReference>
<dbReference type="FunFam" id="2.60.120.10:FF:000034">
    <property type="entry name" value="Homogentisate 1,2-dioxygenase"/>
    <property type="match status" value="1"/>
</dbReference>
<evidence type="ECO:0000256" key="3">
    <source>
        <dbReference type="ARBA" id="ARBA00007757"/>
    </source>
</evidence>
<evidence type="ECO:0000313" key="15">
    <source>
        <dbReference type="EMBL" id="EMR64953.1"/>
    </source>
</evidence>
<dbReference type="PANTHER" id="PTHR11056:SF4">
    <property type="entry name" value="HOMOGENTISATE 1,2-DIOXYGENASE"/>
    <property type="match status" value="1"/>
</dbReference>
<dbReference type="InterPro" id="IPR046451">
    <property type="entry name" value="HgmA_C"/>
</dbReference>
<dbReference type="AlphaFoldDB" id="M7SKS7"/>
<dbReference type="STRING" id="1287681.M7SKS7"/>
<comment type="similarity">
    <text evidence="3">Belongs to the homogentisate dioxygenase family.</text>
</comment>
<dbReference type="PANTHER" id="PTHR11056">
    <property type="entry name" value="HOMOGENTISATE 1,2-DIOXYGENASE"/>
    <property type="match status" value="1"/>
</dbReference>
<keyword evidence="7 15" id="KW-0223">Dioxygenase</keyword>
<dbReference type="InterPro" id="IPR011051">
    <property type="entry name" value="RmlC_Cupin_sf"/>
</dbReference>
<dbReference type="Gene3D" id="2.60.120.10">
    <property type="entry name" value="Jelly Rolls"/>
    <property type="match status" value="1"/>
</dbReference>
<gene>
    <name evidence="15" type="ORF">UCREL1_8075</name>
</gene>
<dbReference type="EMBL" id="KB706961">
    <property type="protein sequence ID" value="EMR64953.1"/>
    <property type="molecule type" value="Genomic_DNA"/>
</dbReference>
<dbReference type="EC" id="1.13.11.5" evidence="4"/>
<protein>
    <recommendedName>
        <fullName evidence="4">homogentisate 1,2-dioxygenase</fullName>
        <ecNumber evidence="4">1.13.11.5</ecNumber>
    </recommendedName>
</protein>
<name>M7SKS7_EUTLA</name>
<evidence type="ECO:0000256" key="1">
    <source>
        <dbReference type="ARBA" id="ARBA00001962"/>
    </source>
</evidence>
<dbReference type="GO" id="GO:0006572">
    <property type="term" value="P:L-tyrosine catabolic process"/>
    <property type="evidence" value="ECO:0007669"/>
    <property type="project" value="UniProtKB-KW"/>
</dbReference>
<dbReference type="GO" id="GO:0006559">
    <property type="term" value="P:L-phenylalanine catabolic process"/>
    <property type="evidence" value="ECO:0007669"/>
    <property type="project" value="UniProtKB-UniPathway"/>
</dbReference>
<evidence type="ECO:0000256" key="6">
    <source>
        <dbReference type="ARBA" id="ARBA00022878"/>
    </source>
</evidence>
<keyword evidence="16" id="KW-1185">Reference proteome</keyword>
<keyword evidence="5 12" id="KW-0479">Metal-binding</keyword>
<sequence length="369" mass="41164">MPATGEYQKIFHWAETQKDGTIPSFAVRKNDPYEYLSGFNNHFESEATEGTIPRGQNSPRSARFGLYTEQITGSAFVAPRHMNRNAWLYRARPAVAHQGFLPFDIVDGTDFVTGLRTIAGSGDPSLREGLATHVYTATKSMEKRAFVNSDGDFLIVPQQGALNIQTEFGPLYVQPGEICVIQRGLRFRVTVEGPTRGYILEIWGANFELPELGPLGSNGLANSRDFLHPKAKFEVTHDDPWEIVYKLGGKFFRSTQNHSPFDVVAWHGNYVPYKYDLTKFVNVGSISVDHIDPSIFCVLTAKSRDPTAPLADFLIFSPRWDVASHTYRPPYYHRNAASELMGLIYGEYGGRSDSFQPGGVSFECGVLSS</sequence>
<feature type="domain" description="Homogentisate 1,2-dioxygenase C-terminal" evidence="13">
    <location>
        <begin position="279"/>
        <end position="362"/>
    </location>
</feature>
<evidence type="ECO:0000256" key="2">
    <source>
        <dbReference type="ARBA" id="ARBA00004704"/>
    </source>
</evidence>
<proteinExistence type="inferred from homology"/>
<evidence type="ECO:0000259" key="13">
    <source>
        <dbReference type="Pfam" id="PF04209"/>
    </source>
</evidence>
<dbReference type="InterPro" id="IPR005708">
    <property type="entry name" value="Homogentis_dOase"/>
</dbReference>
<dbReference type="OrthoDB" id="1689029at2759"/>